<dbReference type="EMBL" id="CP020442">
    <property type="protein sequence ID" value="ARC35970.1"/>
    <property type="molecule type" value="Genomic_DNA"/>
</dbReference>
<comment type="similarity">
    <text evidence="1">Belongs to the GST superfamily. NadH family.</text>
</comment>
<dbReference type="InterPro" id="IPR036249">
    <property type="entry name" value="Thioredoxin-like_sf"/>
</dbReference>
<dbReference type="GO" id="GO:0004602">
    <property type="term" value="F:glutathione peroxidase activity"/>
    <property type="evidence" value="ECO:0007669"/>
    <property type="project" value="TreeGrafter"/>
</dbReference>
<dbReference type="GO" id="GO:1901170">
    <property type="term" value="P:naphthalene catabolic process"/>
    <property type="evidence" value="ECO:0007669"/>
    <property type="project" value="InterPro"/>
</dbReference>
<name>A0A1V0GQ86_9RHOB</name>
<evidence type="ECO:0000313" key="3">
    <source>
        <dbReference type="Proteomes" id="UP000191257"/>
    </source>
</evidence>
<dbReference type="PIRSF" id="PIRSF006386">
    <property type="entry name" value="HCCAis_GSTk"/>
    <property type="match status" value="1"/>
</dbReference>
<dbReference type="RefSeq" id="WP_028719842.1">
    <property type="nucleotide sequence ID" value="NZ_CALTWI010000043.1"/>
</dbReference>
<accession>A0A1V0GQ86</accession>
<dbReference type="GO" id="GO:0004364">
    <property type="term" value="F:glutathione transferase activity"/>
    <property type="evidence" value="ECO:0007669"/>
    <property type="project" value="TreeGrafter"/>
</dbReference>
<dbReference type="eggNOG" id="COG3917">
    <property type="taxonomic scope" value="Bacteria"/>
</dbReference>
<gene>
    <name evidence="2" type="ORF">A6J80_05860</name>
</gene>
<protein>
    <recommendedName>
        <fullName evidence="1">2-hydroxychromene-2-carboxylate isomerase</fullName>
        <ecNumber evidence="1">5.99.1.4</ecNumber>
    </recommendedName>
</protein>
<reference evidence="2" key="1">
    <citation type="submission" date="2017-12" db="EMBL/GenBank/DDBJ databases">
        <title>FDA dAtabase for Regulatory Grade micrObial Sequences (FDA-ARGOS): Supporting development and validation of Infectious Disease Dx tests.</title>
        <authorList>
            <person name="Campos J."/>
            <person name="Goldberg B."/>
            <person name="Tallon L."/>
            <person name="Sadzewicz L."/>
            <person name="Sengamalay N."/>
            <person name="Ott S."/>
            <person name="Godinez A."/>
            <person name="Nagaraj S."/>
            <person name="Vyas G."/>
            <person name="Aluvathingal J."/>
            <person name="Nadendla S."/>
            <person name="Geyer C."/>
            <person name="Nandy P."/>
            <person name="Hobson J."/>
            <person name="Sichtig H."/>
        </authorList>
    </citation>
    <scope>NUCLEOTIDE SEQUENCE</scope>
    <source>
        <strain evidence="2">FDAARGOS_252</strain>
    </source>
</reference>
<dbReference type="InterPro" id="IPR044087">
    <property type="entry name" value="NahD-like"/>
</dbReference>
<dbReference type="Pfam" id="PF01323">
    <property type="entry name" value="DSBA"/>
    <property type="match status" value="1"/>
</dbReference>
<dbReference type="InterPro" id="IPR014440">
    <property type="entry name" value="HCCAis_GSTk"/>
</dbReference>
<dbReference type="STRING" id="147645.A6J80_05860"/>
<evidence type="ECO:0000256" key="1">
    <source>
        <dbReference type="PIRNR" id="PIRNR006386"/>
    </source>
</evidence>
<proteinExistence type="inferred from homology"/>
<dbReference type="KEGG" id="pye:A6J80_05860"/>
<dbReference type="EC" id="5.99.1.4" evidence="1"/>
<dbReference type="Gene3D" id="3.40.30.10">
    <property type="entry name" value="Glutaredoxin"/>
    <property type="match status" value="1"/>
</dbReference>
<keyword evidence="3" id="KW-1185">Reference proteome</keyword>
<dbReference type="PANTHER" id="PTHR42943:SF2">
    <property type="entry name" value="GLUTATHIONE S-TRANSFERASE KAPPA 1"/>
    <property type="match status" value="1"/>
</dbReference>
<dbReference type="GO" id="GO:0018845">
    <property type="term" value="F:2-hydroxychromene-2-carboxylate isomerase activity"/>
    <property type="evidence" value="ECO:0007669"/>
    <property type="project" value="UniProtKB-UniRule"/>
</dbReference>
<dbReference type="OrthoDB" id="5244108at2"/>
<sequence>MAHIDYYLGTFSPYCYLAGDQLEQIAQRHGATITYKPLDLWQLFDRTGGTRPAARHQNRLDYRAQDLPRLAEHLGLPFNLKPAFMPVNGAPSSYAVIAAQKAGGGDLGGLVRSFLRAVWAEDQDIADDAVIRAKLKDAGFDPELANSGLFVGAQVYERNLEDAIEAGAFGAPFYIVRETDQRFWGQDRLAFLDRHLARL</sequence>
<dbReference type="InterPro" id="IPR001853">
    <property type="entry name" value="DSBA-like_thioredoxin_dom"/>
</dbReference>
<dbReference type="InterPro" id="IPR051924">
    <property type="entry name" value="GST_Kappa/NadH"/>
</dbReference>
<dbReference type="SUPFAM" id="SSF52833">
    <property type="entry name" value="Thioredoxin-like"/>
    <property type="match status" value="1"/>
</dbReference>
<dbReference type="GO" id="GO:0006749">
    <property type="term" value="P:glutathione metabolic process"/>
    <property type="evidence" value="ECO:0007669"/>
    <property type="project" value="TreeGrafter"/>
</dbReference>
<evidence type="ECO:0000313" key="2">
    <source>
        <dbReference type="EMBL" id="ARC35970.1"/>
    </source>
</evidence>
<keyword evidence="1 2" id="KW-0413">Isomerase</keyword>
<comment type="catalytic activity">
    <reaction evidence="1">
        <text>2-hydroxychromene-2-carboxylate = (3E)-4-(2-hydroxyphenyl)-2-oxobut-3-enoate</text>
        <dbReference type="Rhea" id="RHEA:27401"/>
        <dbReference type="ChEBI" id="CHEBI:59350"/>
        <dbReference type="ChEBI" id="CHEBI:59353"/>
        <dbReference type="EC" id="5.99.1.4"/>
    </reaction>
</comment>
<dbReference type="AlphaFoldDB" id="A0A1V0GQ86"/>
<dbReference type="CDD" id="cd03022">
    <property type="entry name" value="DsbA_HCCA_Iso"/>
    <property type="match status" value="1"/>
</dbReference>
<dbReference type="PANTHER" id="PTHR42943">
    <property type="entry name" value="GLUTATHIONE S-TRANSFERASE KAPPA"/>
    <property type="match status" value="1"/>
</dbReference>
<organism evidence="2 3">
    <name type="scientific">Paracoccus yeei</name>
    <dbReference type="NCBI Taxonomy" id="147645"/>
    <lineage>
        <taxon>Bacteria</taxon>
        <taxon>Pseudomonadati</taxon>
        <taxon>Pseudomonadota</taxon>
        <taxon>Alphaproteobacteria</taxon>
        <taxon>Rhodobacterales</taxon>
        <taxon>Paracoccaceae</taxon>
        <taxon>Paracoccus</taxon>
    </lineage>
</organism>
<dbReference type="Proteomes" id="UP000191257">
    <property type="component" value="Chromosome"/>
</dbReference>